<evidence type="ECO:0000313" key="1">
    <source>
        <dbReference type="EMBL" id="AWM39169.1"/>
    </source>
</evidence>
<evidence type="ECO:0000313" key="2">
    <source>
        <dbReference type="Proteomes" id="UP000245802"/>
    </source>
</evidence>
<protein>
    <submittedName>
        <fullName evidence="1">Uncharacterized protein</fullName>
    </submittedName>
</protein>
<dbReference type="RefSeq" id="WP_071529320.1">
    <property type="nucleotide sequence ID" value="NZ_CP025958.1"/>
</dbReference>
<reference evidence="1 2" key="1">
    <citation type="submission" date="2018-01" db="EMBL/GenBank/DDBJ databases">
        <title>G. obscuriglobus.</title>
        <authorList>
            <person name="Franke J."/>
            <person name="Blomberg W."/>
            <person name="Selmecki A."/>
        </authorList>
    </citation>
    <scope>NUCLEOTIDE SEQUENCE [LARGE SCALE GENOMIC DNA]</scope>
    <source>
        <strain evidence="1 2">DSM 5831</strain>
    </source>
</reference>
<accession>A0A2Z3GXG1</accession>
<proteinExistence type="predicted"/>
<dbReference type="AlphaFoldDB" id="A0A2Z3GXG1"/>
<keyword evidence="2" id="KW-1185">Reference proteome</keyword>
<gene>
    <name evidence="1" type="ORF">C1280_20720</name>
</gene>
<dbReference type="OrthoDB" id="1202793at2"/>
<dbReference type="EMBL" id="CP025958">
    <property type="protein sequence ID" value="AWM39169.1"/>
    <property type="molecule type" value="Genomic_DNA"/>
</dbReference>
<sequence>MDKVRVSLAGQNGNAFHLLGVFRRAAVKQGWSDEEIRTVFDEAKSKDYDHLIRTLLAHCEEPSDDAEAGCRNPSW</sequence>
<name>A0A2Z3GXG1_9BACT</name>
<organism evidence="1 2">
    <name type="scientific">Gemmata obscuriglobus</name>
    <dbReference type="NCBI Taxonomy" id="114"/>
    <lineage>
        <taxon>Bacteria</taxon>
        <taxon>Pseudomonadati</taxon>
        <taxon>Planctomycetota</taxon>
        <taxon>Planctomycetia</taxon>
        <taxon>Gemmatales</taxon>
        <taxon>Gemmataceae</taxon>
        <taxon>Gemmata</taxon>
    </lineage>
</organism>
<dbReference type="KEGG" id="gog:C1280_20720"/>
<dbReference type="Proteomes" id="UP000245802">
    <property type="component" value="Chromosome"/>
</dbReference>